<dbReference type="Proteomes" id="UP000501534">
    <property type="component" value="Chromosome"/>
</dbReference>
<dbReference type="InterPro" id="IPR023828">
    <property type="entry name" value="Peptidase_S8_Ser-AS"/>
</dbReference>
<dbReference type="PROSITE" id="PS00138">
    <property type="entry name" value="SUBTILASE_SER"/>
    <property type="match status" value="1"/>
</dbReference>
<keyword evidence="2 6" id="KW-0645">Protease</keyword>
<gene>
    <name evidence="9" type="ORF">DSM104443_01511</name>
</gene>
<evidence type="ECO:0000313" key="9">
    <source>
        <dbReference type="EMBL" id="QJR10447.1"/>
    </source>
</evidence>
<feature type="active site" description="Charge relay system" evidence="5 6">
    <location>
        <position position="606"/>
    </location>
</feature>
<dbReference type="PANTHER" id="PTHR43806">
    <property type="entry name" value="PEPTIDASE S8"/>
    <property type="match status" value="1"/>
</dbReference>
<keyword evidence="4 6" id="KW-0720">Serine protease</keyword>
<evidence type="ECO:0000256" key="2">
    <source>
        <dbReference type="ARBA" id="ARBA00022670"/>
    </source>
</evidence>
<reference evidence="9 10" key="1">
    <citation type="submission" date="2020-04" db="EMBL/GenBank/DDBJ databases">
        <title>Usitatibacter rugosus gen. nov., sp. nov. and Usitatibacter palustris sp. nov., novel members of Usitatibacteraceae fam. nov. within the order Nitrosomonadales isolated from soil.</title>
        <authorList>
            <person name="Huber K.J."/>
            <person name="Neumann-Schaal M."/>
            <person name="Geppert A."/>
            <person name="Luckner M."/>
            <person name="Wanner G."/>
            <person name="Overmann J."/>
        </authorList>
    </citation>
    <scope>NUCLEOTIDE SEQUENCE [LARGE SCALE GENOMIC DNA]</scope>
    <source>
        <strain evidence="9 10">0125_3</strain>
    </source>
</reference>
<evidence type="ECO:0000256" key="7">
    <source>
        <dbReference type="SAM" id="MobiDB-lite"/>
    </source>
</evidence>
<dbReference type="InterPro" id="IPR050131">
    <property type="entry name" value="Peptidase_S8_subtilisin-like"/>
</dbReference>
<protein>
    <recommendedName>
        <fullName evidence="8">Peptidase S8/S53 domain-containing protein</fullName>
    </recommendedName>
</protein>
<dbReference type="PRINTS" id="PR00723">
    <property type="entry name" value="SUBTILISIN"/>
</dbReference>
<dbReference type="SUPFAM" id="SSF52743">
    <property type="entry name" value="Subtilisin-like"/>
    <property type="match status" value="1"/>
</dbReference>
<organism evidence="9 10">
    <name type="scientific">Usitatibacter rugosus</name>
    <dbReference type="NCBI Taxonomy" id="2732067"/>
    <lineage>
        <taxon>Bacteria</taxon>
        <taxon>Pseudomonadati</taxon>
        <taxon>Pseudomonadota</taxon>
        <taxon>Betaproteobacteria</taxon>
        <taxon>Nitrosomonadales</taxon>
        <taxon>Usitatibacteraceae</taxon>
        <taxon>Usitatibacter</taxon>
    </lineage>
</organism>
<dbReference type="AlphaFoldDB" id="A0A6M4GY65"/>
<evidence type="ECO:0000256" key="5">
    <source>
        <dbReference type="PIRSR" id="PIRSR615500-1"/>
    </source>
</evidence>
<keyword evidence="10" id="KW-1185">Reference proteome</keyword>
<dbReference type="Pfam" id="PF00082">
    <property type="entry name" value="Peptidase_S8"/>
    <property type="match status" value="2"/>
</dbReference>
<dbReference type="RefSeq" id="WP_171090963.1">
    <property type="nucleotide sequence ID" value="NZ_CP053069.1"/>
</dbReference>
<dbReference type="Gene3D" id="3.40.50.200">
    <property type="entry name" value="Peptidase S8/S53 domain"/>
    <property type="match status" value="1"/>
</dbReference>
<evidence type="ECO:0000256" key="1">
    <source>
        <dbReference type="ARBA" id="ARBA00011073"/>
    </source>
</evidence>
<accession>A0A6M4GY65</accession>
<comment type="similarity">
    <text evidence="1 6">Belongs to the peptidase S8 family.</text>
</comment>
<dbReference type="GO" id="GO:0006508">
    <property type="term" value="P:proteolysis"/>
    <property type="evidence" value="ECO:0007669"/>
    <property type="project" value="UniProtKB-KW"/>
</dbReference>
<dbReference type="InterPro" id="IPR036852">
    <property type="entry name" value="Peptidase_S8/S53_dom_sf"/>
</dbReference>
<dbReference type="InterPro" id="IPR015500">
    <property type="entry name" value="Peptidase_S8_subtilisin-rel"/>
</dbReference>
<evidence type="ECO:0000259" key="8">
    <source>
        <dbReference type="Pfam" id="PF00082"/>
    </source>
</evidence>
<dbReference type="PROSITE" id="PS00137">
    <property type="entry name" value="SUBTILASE_HIS"/>
    <property type="match status" value="1"/>
</dbReference>
<feature type="domain" description="Peptidase S8/S53" evidence="8">
    <location>
        <begin position="185"/>
        <end position="390"/>
    </location>
</feature>
<dbReference type="PROSITE" id="PS51892">
    <property type="entry name" value="SUBTILASE"/>
    <property type="match status" value="1"/>
</dbReference>
<feature type="active site" description="Charge relay system" evidence="5 6">
    <location>
        <position position="271"/>
    </location>
</feature>
<dbReference type="InterPro" id="IPR022398">
    <property type="entry name" value="Peptidase_S8_His-AS"/>
</dbReference>
<evidence type="ECO:0000256" key="4">
    <source>
        <dbReference type="ARBA" id="ARBA00022825"/>
    </source>
</evidence>
<keyword evidence="3 6" id="KW-0378">Hydrolase</keyword>
<dbReference type="PANTHER" id="PTHR43806:SF11">
    <property type="entry name" value="CEREVISIN-RELATED"/>
    <property type="match status" value="1"/>
</dbReference>
<dbReference type="EMBL" id="CP053069">
    <property type="protein sequence ID" value="QJR10447.1"/>
    <property type="molecule type" value="Genomic_DNA"/>
</dbReference>
<feature type="region of interest" description="Disordered" evidence="7">
    <location>
        <begin position="548"/>
        <end position="568"/>
    </location>
</feature>
<name>A0A6M4GY65_9PROT</name>
<evidence type="ECO:0000313" key="10">
    <source>
        <dbReference type="Proteomes" id="UP000501534"/>
    </source>
</evidence>
<evidence type="ECO:0000256" key="6">
    <source>
        <dbReference type="PROSITE-ProRule" id="PRU01240"/>
    </source>
</evidence>
<proteinExistence type="inferred from homology"/>
<dbReference type="Gene3D" id="2.60.120.1290">
    <property type="match status" value="1"/>
</dbReference>
<dbReference type="InterPro" id="IPR000209">
    <property type="entry name" value="Peptidase_S8/S53_dom"/>
</dbReference>
<evidence type="ECO:0000256" key="3">
    <source>
        <dbReference type="ARBA" id="ARBA00022801"/>
    </source>
</evidence>
<sequence>MPPTAPAKRQPRPKLDPRLAMLLELDAEERRELVSRELSRIEDIGAELKAVNEDLASFPARAQEPMIHKLREIYGRLFAPMSAGLLAEGALPDSVRKTGDPVFSAFILADATPDRLAALGVTVRSQAGDVFTAFVPQSAIARLEEAPEVRYVELARSVVPTGSSTDTTQVLAPRTAARASPDFNGTGAIVGVIDSTLDLYHPDFRKQPGFATRVLGLWDQTLAPVRNEISPSFGYGVEYTRKDIDDQLSAFPGTPAYQQVRHNTGGEVGSHGTAVAGIATGNGRADPTCVGSAPGADIIFVAQADPHSANALADNVQVMDAFSYIFARAEALGLPCVVNLSNGDNLGSHDGTSMGERFLDALLEKPGRAITLSAGNSTGTACHATSTLAQGTSTTLHMSCDAQAVLSDAVEIWYDDDDRFDVTITVPGPPPLTLTVSPGDAVTAITPSGVQVVVDSTETGISGANRVSVLFLVPAGAAMPQGVTLIEVHATQVNGSGTFHAWIDRNNRLYDPVTMKEIAHVFFTTWVDDKSLTLGTPGTARHAITVGNHDGKVPPQLASTSGLGPTRDGRVKPEVAACGENVRVPWSCNRGIDSPQSLYGEKSGTSFSAPYVAGICACLFQRHGLSLTWAHLKQLLADTAGNQQLTIPDRGFGFGYLQVGPLIGNSPRAVDVWIQDDPSDTGLEPNVATVIWASPDIEILDMARVPVANPSRGPGGAATNIVRVRVRNRGTQVAANTQVHLAWAEGATYVPMDAWQTAGLFVAATGGAFTQPGSTQQIASLPPGQFAELEFGFAPPAGPADRPLTLIVQLQNAQDPWLGASQPWALLGTRNNLAMRTVQVVAASHPSPWTMQFTVAGAAASESTGLEVSSELGGGQVVLRLPQSALPLARRGQVTGEARIVDVAGGEVELTLGQGPLYVPRLVLGPGQPVGASISVTGAPAAAVPRRVHVAQRSGGQIVGGASLEVRP</sequence>
<feature type="domain" description="Peptidase S8/S53" evidence="8">
    <location>
        <begin position="529"/>
        <end position="655"/>
    </location>
</feature>
<dbReference type="GO" id="GO:0004252">
    <property type="term" value="F:serine-type endopeptidase activity"/>
    <property type="evidence" value="ECO:0007669"/>
    <property type="project" value="UniProtKB-UniRule"/>
</dbReference>
<feature type="active site" description="Charge relay system" evidence="5 6">
    <location>
        <position position="194"/>
    </location>
</feature>
<dbReference type="KEGG" id="uru:DSM104443_01511"/>